<dbReference type="EMBL" id="CAADEY010000160">
    <property type="protein sequence ID" value="VFJ67105.1"/>
    <property type="molecule type" value="Genomic_DNA"/>
</dbReference>
<dbReference type="AlphaFoldDB" id="A0A450TIG4"/>
<accession>A0A450TIG4</accession>
<name>A0A450TIG4_9GAMM</name>
<organism evidence="1">
    <name type="scientific">Candidatus Kentrum sp. DK</name>
    <dbReference type="NCBI Taxonomy" id="2126562"/>
    <lineage>
        <taxon>Bacteria</taxon>
        <taxon>Pseudomonadati</taxon>
        <taxon>Pseudomonadota</taxon>
        <taxon>Gammaproteobacteria</taxon>
        <taxon>Candidatus Kentrum</taxon>
    </lineage>
</organism>
<proteinExistence type="predicted"/>
<reference evidence="1" key="1">
    <citation type="submission" date="2019-02" db="EMBL/GenBank/DDBJ databases">
        <authorList>
            <person name="Gruber-Vodicka R. H."/>
            <person name="Seah K. B. B."/>
        </authorList>
    </citation>
    <scope>NUCLEOTIDE SEQUENCE</scope>
    <source>
        <strain evidence="1">BECK_DK161</strain>
    </source>
</reference>
<gene>
    <name evidence="1" type="ORF">BECKDK2373C_GA0170839_11601</name>
</gene>
<protein>
    <submittedName>
        <fullName evidence="1">Uncharacterized protein</fullName>
    </submittedName>
</protein>
<evidence type="ECO:0000313" key="1">
    <source>
        <dbReference type="EMBL" id="VFJ67105.1"/>
    </source>
</evidence>
<sequence>MNDTNVKTIDQVRAFLAGTSAVEFSISSKGECYKWIEQVLIRLNYPSRSKTDKGLLLDLIGKVSGYSRIQSKRLVKQYVQTGRLARRQCTTHKGFARKYTRQDIHLLARTDELHGRLSGPATKKLPGKSSIKPNMSVWRAFQCRTYTT</sequence>